<evidence type="ECO:0000256" key="7">
    <source>
        <dbReference type="ARBA" id="ARBA00022989"/>
    </source>
</evidence>
<dbReference type="Pfam" id="PF00873">
    <property type="entry name" value="ACR_tran"/>
    <property type="match status" value="1"/>
</dbReference>
<dbReference type="InterPro" id="IPR004764">
    <property type="entry name" value="MdtF-like"/>
</dbReference>
<dbReference type="FunFam" id="1.20.1640.10:FF:000001">
    <property type="entry name" value="Efflux pump membrane transporter"/>
    <property type="match status" value="1"/>
</dbReference>
<keyword evidence="7 9" id="KW-1133">Transmembrane helix</keyword>
<dbReference type="NCBIfam" id="TIGR00915">
    <property type="entry name" value="2A0602"/>
    <property type="match status" value="1"/>
</dbReference>
<evidence type="ECO:0000313" key="11">
    <source>
        <dbReference type="Proteomes" id="UP000317593"/>
    </source>
</evidence>
<evidence type="ECO:0000313" key="10">
    <source>
        <dbReference type="EMBL" id="SMO37475.1"/>
    </source>
</evidence>
<evidence type="ECO:0000256" key="6">
    <source>
        <dbReference type="ARBA" id="ARBA00022692"/>
    </source>
</evidence>
<keyword evidence="4" id="KW-1003">Cell membrane</keyword>
<dbReference type="Proteomes" id="UP000317593">
    <property type="component" value="Unassembled WGS sequence"/>
</dbReference>
<sequence>MIKRFIERPVLSTVISIIIVILGILGYFALPVSLYPEIAPPTIQVQTSYPGANAETVLNSVIAPLEEQINGVEGMTYMTSTASNSGRAQIQVYFELGTDPDIAAVNVQNRVAQASSLLPREVTQTGVTTQKQQTSRLLIFTLYSPDQRYDGTFIENYARINLIPRLQRVDGVGTADAFGAQTYSMRIWMKPDVMASYDLVPADVIRALNEQSFEAAPGAIGQNSGQAFEYTLKYKGRLSTVPEYEDIIIREGSENSEMLRLKDVADVELGAQTYRVHSTANGGPSVGMFVSQTAGANAQEVVEKVKAEIEQASNSFPKGLEYTTVFDANSFLTASINKVFTTFLEAFLLVFIVVFVFLQDWRSTLIPAIAVPVSIIGTFFFLNLFGYSVNLLTLFALVLAIGIVVDDAIIVVEIIHAKLEEGAESGMEAAVSGMNEIAGAIVSITLVMSAIFVPVTFMTGSSGVFFQQFGITLATAIIISAVNALTLSPALCAIVLKPEHKHIGEKKSFTDRFALAFNSSFDVAKYRYKKVLSFFTRNSWAAVATVAGSILLFAFLFQTTPSGFVPDEDQGTFFANISLPPSSSLDRTKEVMAEVDGILAEMDIIDSRLAISGFGLLSGSGSQYGFVVGKLNHWDERERSVNDVIAELQQKTASIKEADIAFFSPPVISGFGNTSGFSVDIQDLSSGELNELEQVSKKVQQALFARPEIQYAASYFNTNYPQYMVRIDEAKAQRAGFSIQSIMDVMQAYYGGLYVSNFNRFGKLYRVYIQADPEYRGSEESLQNISVRNARGEMAPITSFVDLERVYGPQNVSRFNMFNAVSLTGATNPGYSSGDAIAAIEEVFEQQISDNYSYAFSGLTREESQASGQEILIFALCILFVYFLLSAQYESYIVPWAVILSLPIGLAGSFIFANIFGVANNIYLQISSIMLMGLLAKNAILVVEFALQRRRKEGMTIAKAAIDGAEARLRPILMTSFAFIAGLLPLALASGINANANQSIGIGTAGGMFIGTFVGLLVVPVMFILFQTLQEKISGPPAVVREKKDKIILP</sequence>
<dbReference type="Gene3D" id="3.30.70.1440">
    <property type="entry name" value="Multidrug efflux transporter AcrB pore domain"/>
    <property type="match status" value="1"/>
</dbReference>
<keyword evidence="3" id="KW-0813">Transport</keyword>
<keyword evidence="8 9" id="KW-0472">Membrane</keyword>
<dbReference type="Gene3D" id="1.20.1640.10">
    <property type="entry name" value="Multidrug efflux transporter AcrB transmembrane domain"/>
    <property type="match status" value="2"/>
</dbReference>
<comment type="similarity">
    <text evidence="2">Belongs to the resistance-nodulation-cell division (RND) (TC 2.A.6) family.</text>
</comment>
<feature type="transmembrane region" description="Helical" evidence="9">
    <location>
        <begin position="9"/>
        <end position="30"/>
    </location>
</feature>
<feature type="transmembrane region" description="Helical" evidence="9">
    <location>
        <begin position="866"/>
        <end position="885"/>
    </location>
</feature>
<keyword evidence="11" id="KW-1185">Reference proteome</keyword>
<dbReference type="InterPro" id="IPR001036">
    <property type="entry name" value="Acrflvin-R"/>
</dbReference>
<dbReference type="GO" id="GO:0005886">
    <property type="term" value="C:plasma membrane"/>
    <property type="evidence" value="ECO:0007669"/>
    <property type="project" value="UniProtKB-SubCell"/>
</dbReference>
<feature type="transmembrane region" description="Helical" evidence="9">
    <location>
        <begin position="437"/>
        <end position="457"/>
    </location>
</feature>
<evidence type="ECO:0000256" key="2">
    <source>
        <dbReference type="ARBA" id="ARBA00010942"/>
    </source>
</evidence>
<feature type="transmembrane region" description="Helical" evidence="9">
    <location>
        <begin position="469"/>
        <end position="496"/>
    </location>
</feature>
<evidence type="ECO:0000256" key="5">
    <source>
        <dbReference type="ARBA" id="ARBA00022519"/>
    </source>
</evidence>
<organism evidence="10 11">
    <name type="scientific">Fodinibius sediminis</name>
    <dbReference type="NCBI Taxonomy" id="1214077"/>
    <lineage>
        <taxon>Bacteria</taxon>
        <taxon>Pseudomonadati</taxon>
        <taxon>Balneolota</taxon>
        <taxon>Balneolia</taxon>
        <taxon>Balneolales</taxon>
        <taxon>Balneolaceae</taxon>
        <taxon>Fodinibius</taxon>
    </lineage>
</organism>
<dbReference type="FunFam" id="3.30.70.1430:FF:000001">
    <property type="entry name" value="Efflux pump membrane transporter"/>
    <property type="match status" value="1"/>
</dbReference>
<evidence type="ECO:0000256" key="4">
    <source>
        <dbReference type="ARBA" id="ARBA00022475"/>
    </source>
</evidence>
<dbReference type="Gene3D" id="3.30.2090.10">
    <property type="entry name" value="Multidrug efflux transporter AcrB TolC docking domain, DN and DC subdomains"/>
    <property type="match status" value="2"/>
</dbReference>
<dbReference type="PANTHER" id="PTHR32063:SF9">
    <property type="entry name" value="SIMILAR TO MULTIDRUG RESISTANCE PROTEIN MEXB"/>
    <property type="match status" value="1"/>
</dbReference>
<feature type="transmembrane region" description="Helical" evidence="9">
    <location>
        <begin position="1000"/>
        <end position="1026"/>
    </location>
</feature>
<accession>A0A521ARS0</accession>
<dbReference type="Gene3D" id="3.30.70.1320">
    <property type="entry name" value="Multidrug efflux transporter AcrB pore domain like"/>
    <property type="match status" value="1"/>
</dbReference>
<dbReference type="SUPFAM" id="SSF82866">
    <property type="entry name" value="Multidrug efflux transporter AcrB transmembrane domain"/>
    <property type="match status" value="2"/>
</dbReference>
<evidence type="ECO:0000256" key="8">
    <source>
        <dbReference type="ARBA" id="ARBA00023136"/>
    </source>
</evidence>
<dbReference type="SUPFAM" id="SSF82693">
    <property type="entry name" value="Multidrug efflux transporter AcrB pore domain, PN1, PN2, PC1 and PC2 subdomains"/>
    <property type="match status" value="4"/>
</dbReference>
<reference evidence="10 11" key="1">
    <citation type="submission" date="2017-05" db="EMBL/GenBank/DDBJ databases">
        <authorList>
            <person name="Varghese N."/>
            <person name="Submissions S."/>
        </authorList>
    </citation>
    <scope>NUCLEOTIDE SEQUENCE [LARGE SCALE GENOMIC DNA]</scope>
    <source>
        <strain evidence="10 11">DSM 21194</strain>
    </source>
</reference>
<feature type="transmembrane region" description="Helical" evidence="9">
    <location>
        <begin position="968"/>
        <end position="988"/>
    </location>
</feature>
<feature type="transmembrane region" description="Helical" evidence="9">
    <location>
        <begin position="892"/>
        <end position="916"/>
    </location>
</feature>
<evidence type="ECO:0000256" key="9">
    <source>
        <dbReference type="SAM" id="Phobius"/>
    </source>
</evidence>
<keyword evidence="6 9" id="KW-0812">Transmembrane</keyword>
<feature type="transmembrane region" description="Helical" evidence="9">
    <location>
        <begin position="391"/>
        <end position="416"/>
    </location>
</feature>
<dbReference type="GO" id="GO:0015562">
    <property type="term" value="F:efflux transmembrane transporter activity"/>
    <property type="evidence" value="ECO:0007669"/>
    <property type="project" value="InterPro"/>
</dbReference>
<proteinExistence type="inferred from homology"/>
<dbReference type="InterPro" id="IPR027463">
    <property type="entry name" value="AcrB_DN_DC_subdom"/>
</dbReference>
<dbReference type="GO" id="GO:0042910">
    <property type="term" value="F:xenobiotic transmembrane transporter activity"/>
    <property type="evidence" value="ECO:0007669"/>
    <property type="project" value="TreeGrafter"/>
</dbReference>
<dbReference type="RefSeq" id="WP_142712774.1">
    <property type="nucleotide sequence ID" value="NZ_FXTH01000001.1"/>
</dbReference>
<keyword evidence="5" id="KW-0997">Cell inner membrane</keyword>
<comment type="subcellular location">
    <subcellularLocation>
        <location evidence="1">Cell inner membrane</location>
        <topology evidence="1">Multi-pass membrane protein</topology>
    </subcellularLocation>
</comment>
<dbReference type="OrthoDB" id="9758940at2"/>
<dbReference type="PRINTS" id="PR00702">
    <property type="entry name" value="ACRIFLAVINRP"/>
</dbReference>
<dbReference type="EMBL" id="FXTH01000001">
    <property type="protein sequence ID" value="SMO37475.1"/>
    <property type="molecule type" value="Genomic_DNA"/>
</dbReference>
<dbReference type="GO" id="GO:0009636">
    <property type="term" value="P:response to toxic substance"/>
    <property type="evidence" value="ECO:0007669"/>
    <property type="project" value="UniProtKB-ARBA"/>
</dbReference>
<protein>
    <submittedName>
        <fullName evidence="10">Hydrophobic/amphiphilic exporter-1, HAE1 family</fullName>
    </submittedName>
</protein>
<evidence type="ECO:0000256" key="3">
    <source>
        <dbReference type="ARBA" id="ARBA00022448"/>
    </source>
</evidence>
<evidence type="ECO:0000256" key="1">
    <source>
        <dbReference type="ARBA" id="ARBA00004429"/>
    </source>
</evidence>
<dbReference type="Gene3D" id="3.30.70.1430">
    <property type="entry name" value="Multidrug efflux transporter AcrB pore domain"/>
    <property type="match status" value="2"/>
</dbReference>
<dbReference type="AlphaFoldDB" id="A0A521ARS0"/>
<feature type="transmembrane region" description="Helical" evidence="9">
    <location>
        <begin position="339"/>
        <end position="358"/>
    </location>
</feature>
<gene>
    <name evidence="10" type="ORF">SAMN06265218_101319</name>
</gene>
<dbReference type="PANTHER" id="PTHR32063">
    <property type="match status" value="1"/>
</dbReference>
<dbReference type="SUPFAM" id="SSF82714">
    <property type="entry name" value="Multidrug efflux transporter AcrB TolC docking domain, DN and DC subdomains"/>
    <property type="match status" value="2"/>
</dbReference>
<feature type="transmembrane region" description="Helical" evidence="9">
    <location>
        <begin position="922"/>
        <end position="947"/>
    </location>
</feature>
<name>A0A521ARS0_9BACT</name>
<feature type="transmembrane region" description="Helical" evidence="9">
    <location>
        <begin position="539"/>
        <end position="557"/>
    </location>
</feature>
<feature type="transmembrane region" description="Helical" evidence="9">
    <location>
        <begin position="365"/>
        <end position="385"/>
    </location>
</feature>